<dbReference type="AlphaFoldDB" id="A0A413KAJ2"/>
<evidence type="ECO:0000313" key="3">
    <source>
        <dbReference type="EMBL" id="RGY74630.1"/>
    </source>
</evidence>
<reference evidence="3 4" key="1">
    <citation type="submission" date="2018-08" db="EMBL/GenBank/DDBJ databases">
        <title>A genome reference for cultivated species of the human gut microbiota.</title>
        <authorList>
            <person name="Zou Y."/>
            <person name="Xue W."/>
            <person name="Luo G."/>
        </authorList>
    </citation>
    <scope>NUCLEOTIDE SEQUENCE [LARGE SCALE GENOMIC DNA]</scope>
    <source>
        <strain evidence="3 4">CF01-1</strain>
    </source>
</reference>
<keyword evidence="2" id="KW-0472">Membrane</keyword>
<gene>
    <name evidence="3" type="ORF">DXA22_10085</name>
</gene>
<dbReference type="Proteomes" id="UP000284163">
    <property type="component" value="Unassembled WGS sequence"/>
</dbReference>
<keyword evidence="2" id="KW-0812">Transmembrane</keyword>
<dbReference type="EMBL" id="QSDK01000028">
    <property type="protein sequence ID" value="RGY74630.1"/>
    <property type="molecule type" value="Genomic_DNA"/>
</dbReference>
<proteinExistence type="predicted"/>
<feature type="compositionally biased region" description="Basic and acidic residues" evidence="1">
    <location>
        <begin position="154"/>
        <end position="173"/>
    </location>
</feature>
<feature type="transmembrane region" description="Helical" evidence="2">
    <location>
        <begin position="6"/>
        <end position="29"/>
    </location>
</feature>
<protein>
    <submittedName>
        <fullName evidence="3">Uncharacterized protein</fullName>
    </submittedName>
</protein>
<feature type="transmembrane region" description="Helical" evidence="2">
    <location>
        <begin position="102"/>
        <end position="121"/>
    </location>
</feature>
<sequence>MGRQRELLRLSIILCMGLLFVMAGILLIVGKKLAGKRPSSIAGGVLMIAWGLLCGIPELRSWMLARATDLEHTLEAMWAGLDGDGRMMASIDGLFAILEDRGLMPAVALFSLSAVLGLLYLSSGNLKRRRTPPPTGRGCQAFHAQWHGPSSDASHVDSSKKDTVGKESKKHES</sequence>
<evidence type="ECO:0000256" key="1">
    <source>
        <dbReference type="SAM" id="MobiDB-lite"/>
    </source>
</evidence>
<organism evidence="3 4">
    <name type="scientific">Bifidobacterium pseudocatenulatum</name>
    <dbReference type="NCBI Taxonomy" id="28026"/>
    <lineage>
        <taxon>Bacteria</taxon>
        <taxon>Bacillati</taxon>
        <taxon>Actinomycetota</taxon>
        <taxon>Actinomycetes</taxon>
        <taxon>Bifidobacteriales</taxon>
        <taxon>Bifidobacteriaceae</taxon>
        <taxon>Bifidobacterium</taxon>
    </lineage>
</organism>
<feature type="region of interest" description="Disordered" evidence="1">
    <location>
        <begin position="129"/>
        <end position="173"/>
    </location>
</feature>
<comment type="caution">
    <text evidence="3">The sequence shown here is derived from an EMBL/GenBank/DDBJ whole genome shotgun (WGS) entry which is preliminary data.</text>
</comment>
<accession>A0A413KAJ2</accession>
<keyword evidence="2" id="KW-1133">Transmembrane helix</keyword>
<evidence type="ECO:0000256" key="2">
    <source>
        <dbReference type="SAM" id="Phobius"/>
    </source>
</evidence>
<evidence type="ECO:0000313" key="4">
    <source>
        <dbReference type="Proteomes" id="UP000284163"/>
    </source>
</evidence>
<name>A0A413KAJ2_BIFPS</name>